<evidence type="ECO:0000313" key="7">
    <source>
        <dbReference type="EMBL" id="EFO95088.1"/>
    </source>
</evidence>
<dbReference type="Proteomes" id="UP000008281">
    <property type="component" value="Unassembled WGS sequence"/>
</dbReference>
<accession>E3LJL0</accession>
<dbReference type="SUPFAM" id="SSF81321">
    <property type="entry name" value="Family A G protein-coupled receptor-like"/>
    <property type="match status" value="1"/>
</dbReference>
<evidence type="ECO:0000256" key="3">
    <source>
        <dbReference type="ARBA" id="ARBA00022989"/>
    </source>
</evidence>
<feature type="transmembrane region" description="Helical" evidence="5">
    <location>
        <begin position="322"/>
        <end position="349"/>
    </location>
</feature>
<feature type="transmembrane region" description="Helical" evidence="5">
    <location>
        <begin position="285"/>
        <end position="302"/>
    </location>
</feature>
<dbReference type="Pfam" id="PF10324">
    <property type="entry name" value="7TM_GPCR_Srw"/>
    <property type="match status" value="1"/>
</dbReference>
<dbReference type="InterPro" id="IPR017452">
    <property type="entry name" value="GPCR_Rhodpsn_7TM"/>
</dbReference>
<dbReference type="GO" id="GO:0016020">
    <property type="term" value="C:membrane"/>
    <property type="evidence" value="ECO:0007669"/>
    <property type="project" value="UniProtKB-SubCell"/>
</dbReference>
<feature type="transmembrane region" description="Helical" evidence="5">
    <location>
        <begin position="175"/>
        <end position="196"/>
    </location>
</feature>
<feature type="domain" description="G-protein coupled receptors family 1 profile" evidence="6">
    <location>
        <begin position="64"/>
        <end position="345"/>
    </location>
</feature>
<dbReference type="EMBL" id="DS268409">
    <property type="protein sequence ID" value="EFO95088.1"/>
    <property type="molecule type" value="Genomic_DNA"/>
</dbReference>
<dbReference type="InParanoid" id="E3LJL0"/>
<proteinExistence type="predicted"/>
<reference evidence="7" key="1">
    <citation type="submission" date="2007-07" db="EMBL/GenBank/DDBJ databases">
        <title>PCAP assembly of the Caenorhabditis remanei genome.</title>
        <authorList>
            <consortium name="The Caenorhabditis remanei Sequencing Consortium"/>
            <person name="Wilson R.K."/>
        </authorList>
    </citation>
    <scope>NUCLEOTIDE SEQUENCE [LARGE SCALE GENOMIC DNA]</scope>
    <source>
        <strain evidence="7">PB4641</strain>
    </source>
</reference>
<protein>
    <submittedName>
        <fullName evidence="7">CRE-SRW-2 protein</fullName>
    </submittedName>
</protein>
<keyword evidence="4 5" id="KW-0472">Membrane</keyword>
<keyword evidence="8" id="KW-1185">Reference proteome</keyword>
<evidence type="ECO:0000259" key="6">
    <source>
        <dbReference type="PROSITE" id="PS50262"/>
    </source>
</evidence>
<evidence type="ECO:0000313" key="8">
    <source>
        <dbReference type="Proteomes" id="UP000008281"/>
    </source>
</evidence>
<dbReference type="Gene3D" id="1.20.1070.10">
    <property type="entry name" value="Rhodopsin 7-helix transmembrane proteins"/>
    <property type="match status" value="1"/>
</dbReference>
<dbReference type="OrthoDB" id="5822008at2759"/>
<feature type="transmembrane region" description="Helical" evidence="5">
    <location>
        <begin position="85"/>
        <end position="109"/>
    </location>
</feature>
<feature type="transmembrane region" description="Helical" evidence="5">
    <location>
        <begin position="240"/>
        <end position="264"/>
    </location>
</feature>
<dbReference type="OMA" id="WFNDAFN"/>
<dbReference type="eggNOG" id="ENOG502R108">
    <property type="taxonomic scope" value="Eukaryota"/>
</dbReference>
<dbReference type="PANTHER" id="PTHR22751">
    <property type="entry name" value="G-PROTEIN COUPLED RECEPTOR-RELATED"/>
    <property type="match status" value="1"/>
</dbReference>
<feature type="transmembrane region" description="Helical" evidence="5">
    <location>
        <begin position="49"/>
        <end position="73"/>
    </location>
</feature>
<organism evidence="8">
    <name type="scientific">Caenorhabditis remanei</name>
    <name type="common">Caenorhabditis vulgaris</name>
    <dbReference type="NCBI Taxonomy" id="31234"/>
    <lineage>
        <taxon>Eukaryota</taxon>
        <taxon>Metazoa</taxon>
        <taxon>Ecdysozoa</taxon>
        <taxon>Nematoda</taxon>
        <taxon>Chromadorea</taxon>
        <taxon>Rhabditida</taxon>
        <taxon>Rhabditina</taxon>
        <taxon>Rhabditomorpha</taxon>
        <taxon>Rhabditoidea</taxon>
        <taxon>Rhabditidae</taxon>
        <taxon>Peloderinae</taxon>
        <taxon>Caenorhabditis</taxon>
    </lineage>
</organism>
<feature type="transmembrane region" description="Helical" evidence="5">
    <location>
        <begin position="144"/>
        <end position="163"/>
    </location>
</feature>
<dbReference type="PROSITE" id="PS50262">
    <property type="entry name" value="G_PROTEIN_RECEP_F1_2"/>
    <property type="match status" value="1"/>
</dbReference>
<dbReference type="STRING" id="31234.E3LJL0"/>
<evidence type="ECO:0000256" key="1">
    <source>
        <dbReference type="ARBA" id="ARBA00004370"/>
    </source>
</evidence>
<keyword evidence="2 5" id="KW-0812">Transmembrane</keyword>
<dbReference type="FunCoup" id="E3LJL0">
    <property type="interactions" value="1"/>
</dbReference>
<dbReference type="AlphaFoldDB" id="E3LJL0"/>
<comment type="subcellular location">
    <subcellularLocation>
        <location evidence="1">Membrane</location>
    </subcellularLocation>
</comment>
<sequence length="386" mass="43872">MNFTSSFSDNSTILTTTVSYSNPQSSTAVTKDIVKYVELPDWFNDAFNLFNFILAILQFIAFGINLIHMTILTRKELRSNTIYRLMIGICVCDLISQVLSFISFSPFWIRSIKKGEECYVTVTYQDAIINKYVVGVLDDTQRSATWLGLLMALYRVLAVMFPMSPSIQRVSKRAYVPVIVVVVLLLNGMVSSAAMWNHEIYRQLKDFSCDGTQNLLPPDEPRYLTTVPREKTALHNKITLIYGIIKALPSLIEPVLAVLLIIELRRASQRRKTIKKSDGDRNDNTTKLILFVTVSSFLLEVPNGFSHFSFSFFLNSPLIRTIAYLIMCFAEIFPVVNSSTHLFVCFFMSSQYRETAKSMLGRSNQKIIFVEECKTHTITKAASKSL</sequence>
<dbReference type="GO" id="GO:0008528">
    <property type="term" value="F:G protein-coupled peptide receptor activity"/>
    <property type="evidence" value="ECO:0007669"/>
    <property type="project" value="InterPro"/>
</dbReference>
<evidence type="ECO:0000256" key="2">
    <source>
        <dbReference type="ARBA" id="ARBA00022692"/>
    </source>
</evidence>
<dbReference type="HOGENOM" id="CLU_043715_2_1_1"/>
<keyword evidence="3 5" id="KW-1133">Transmembrane helix</keyword>
<dbReference type="SMART" id="SM01381">
    <property type="entry name" value="7TM_GPCR_Srsx"/>
    <property type="match status" value="1"/>
</dbReference>
<dbReference type="InterPro" id="IPR000276">
    <property type="entry name" value="GPCR_Rhodpsn"/>
</dbReference>
<name>E3LJL0_CAERE</name>
<dbReference type="PANTHER" id="PTHR22751:SF287">
    <property type="entry name" value="G-PROTEIN COUPLED RECEPTORS FAMILY 1 PROFILE DOMAIN-CONTAINING PROTEIN-RELATED"/>
    <property type="match status" value="1"/>
</dbReference>
<dbReference type="InterPro" id="IPR019427">
    <property type="entry name" value="7TM_GPCR_serpentine_rcpt_Srw"/>
</dbReference>
<gene>
    <name evidence="7" type="primary">Cre-srw-2</name>
    <name evidence="7" type="ORF">CRE_09152</name>
</gene>
<evidence type="ECO:0000256" key="5">
    <source>
        <dbReference type="SAM" id="Phobius"/>
    </source>
</evidence>
<evidence type="ECO:0000256" key="4">
    <source>
        <dbReference type="ARBA" id="ARBA00023136"/>
    </source>
</evidence>